<comment type="caution">
    <text evidence="1">The sequence shown here is derived from an EMBL/GenBank/DDBJ whole genome shotgun (WGS) entry which is preliminary data.</text>
</comment>
<proteinExistence type="predicted"/>
<accession>A0ACC1TVM0</accession>
<gene>
    <name evidence="1" type="ORF">F5876DRAFT_78552</name>
</gene>
<name>A0ACC1TVM0_9AGAR</name>
<sequence>MTPFSYLDCFASSAMAEVPFDHLFTSNCPVEDSEIPDIEIALLEARNRLRLLEGKLNELEIENDLHPLDERANEHSDSRVQVLLCRDQQRAHITKLQSTLSSFRRLPPEILLLIFSFALPSQWKGVSMDPSSVIWRIGQVCGLWRAIVCESMPYLWSSIEIDCMGANEQNLTNILLELALQRSGTRPLSIRFYFSRKDMSGVLPESEKRCLNLLANQSSRWEAVELQYIPIAALDSLSATVKHRIPLLRWLVVANIPVSHAADTPSTAEAFQVAPQLRHFSLSGFFRPSRFYLPWLQLSSYTGSFRDFRDFLFVLEYAKNLSTCDVFLRNFHPGSRIDHLNMQTMHIRSQLVGLSRLHLPSLHTLVLDELLLQDLSPVSTFLRRTPSVASLEVYIFDTGAENSISLLSEVMHACTNINSLVLMGEYDIRSVCSLLDISETVGQGRILMPRLRHLSLSVLATADTEVANILGLMLESRRYPTLHDVDHECVLLSSLTLHSLREPSVILQRLKPIEETLGLSVLVKTV</sequence>
<dbReference type="EMBL" id="MU795209">
    <property type="protein sequence ID" value="KAJ3808627.1"/>
    <property type="molecule type" value="Genomic_DNA"/>
</dbReference>
<organism evidence="1 2">
    <name type="scientific">Lentinula aff. lateritia</name>
    <dbReference type="NCBI Taxonomy" id="2804960"/>
    <lineage>
        <taxon>Eukaryota</taxon>
        <taxon>Fungi</taxon>
        <taxon>Dikarya</taxon>
        <taxon>Basidiomycota</taxon>
        <taxon>Agaricomycotina</taxon>
        <taxon>Agaricomycetes</taxon>
        <taxon>Agaricomycetidae</taxon>
        <taxon>Agaricales</taxon>
        <taxon>Marasmiineae</taxon>
        <taxon>Omphalotaceae</taxon>
        <taxon>Lentinula</taxon>
    </lineage>
</organism>
<evidence type="ECO:0000313" key="1">
    <source>
        <dbReference type="EMBL" id="KAJ3808627.1"/>
    </source>
</evidence>
<protein>
    <submittedName>
        <fullName evidence="1">Uncharacterized protein</fullName>
    </submittedName>
</protein>
<evidence type="ECO:0000313" key="2">
    <source>
        <dbReference type="Proteomes" id="UP001163835"/>
    </source>
</evidence>
<dbReference type="Proteomes" id="UP001163835">
    <property type="component" value="Unassembled WGS sequence"/>
</dbReference>
<reference evidence="1" key="1">
    <citation type="submission" date="2022-09" db="EMBL/GenBank/DDBJ databases">
        <title>A Global Phylogenomic Analysis of the Shiitake Genus Lentinula.</title>
        <authorList>
            <consortium name="DOE Joint Genome Institute"/>
            <person name="Sierra-Patev S."/>
            <person name="Min B."/>
            <person name="Naranjo-Ortiz M."/>
            <person name="Looney B."/>
            <person name="Konkel Z."/>
            <person name="Slot J.C."/>
            <person name="Sakamoto Y."/>
            <person name="Steenwyk J.L."/>
            <person name="Rokas A."/>
            <person name="Carro J."/>
            <person name="Camarero S."/>
            <person name="Ferreira P."/>
            <person name="Molpeceres G."/>
            <person name="Ruiz-Duenas F.J."/>
            <person name="Serrano A."/>
            <person name="Henrissat B."/>
            <person name="Drula E."/>
            <person name="Hughes K.W."/>
            <person name="Mata J.L."/>
            <person name="Ishikawa N.K."/>
            <person name="Vargas-Isla R."/>
            <person name="Ushijima S."/>
            <person name="Smith C.A."/>
            <person name="Ahrendt S."/>
            <person name="Andreopoulos W."/>
            <person name="He G."/>
            <person name="Labutti K."/>
            <person name="Lipzen A."/>
            <person name="Ng V."/>
            <person name="Riley R."/>
            <person name="Sandor L."/>
            <person name="Barry K."/>
            <person name="Martinez A.T."/>
            <person name="Xiao Y."/>
            <person name="Gibbons J.G."/>
            <person name="Terashima K."/>
            <person name="Grigoriev I.V."/>
            <person name="Hibbett D.S."/>
        </authorList>
    </citation>
    <scope>NUCLEOTIDE SEQUENCE</scope>
    <source>
        <strain evidence="1">TMI1499</strain>
    </source>
</reference>
<keyword evidence="2" id="KW-1185">Reference proteome</keyword>